<dbReference type="AlphaFoldDB" id="A0A1T4YAT8"/>
<dbReference type="Pfam" id="PF07833">
    <property type="entry name" value="Cu_amine_oxidN1"/>
    <property type="match status" value="1"/>
</dbReference>
<keyword evidence="1" id="KW-0732">Signal</keyword>
<accession>A0A1T4YAT8</accession>
<evidence type="ECO:0000313" key="3">
    <source>
        <dbReference type="EMBL" id="SKA98937.1"/>
    </source>
</evidence>
<organism evidence="3 4">
    <name type="scientific">Sporosarcina newyorkensis</name>
    <dbReference type="NCBI Taxonomy" id="759851"/>
    <lineage>
        <taxon>Bacteria</taxon>
        <taxon>Bacillati</taxon>
        <taxon>Bacillota</taxon>
        <taxon>Bacilli</taxon>
        <taxon>Bacillales</taxon>
        <taxon>Caryophanaceae</taxon>
        <taxon>Sporosarcina</taxon>
    </lineage>
</organism>
<dbReference type="Gene3D" id="3.30.457.10">
    <property type="entry name" value="Copper amine oxidase-like, N-terminal domain"/>
    <property type="match status" value="1"/>
</dbReference>
<evidence type="ECO:0000259" key="2">
    <source>
        <dbReference type="Pfam" id="PF07833"/>
    </source>
</evidence>
<dbReference type="RefSeq" id="WP_078817642.1">
    <property type="nucleotide sequence ID" value="NZ_FUYJ01000003.1"/>
</dbReference>
<feature type="chain" id="PRO_5011961930" evidence="1">
    <location>
        <begin position="28"/>
        <end position="299"/>
    </location>
</feature>
<protein>
    <submittedName>
        <fullName evidence="3">Copper amine oxidase N-terminal domain-containing protein</fullName>
    </submittedName>
</protein>
<feature type="domain" description="Copper amine oxidase-like N-terminal" evidence="2">
    <location>
        <begin position="220"/>
        <end position="297"/>
    </location>
</feature>
<reference evidence="4" key="1">
    <citation type="submission" date="2017-02" db="EMBL/GenBank/DDBJ databases">
        <authorList>
            <person name="Varghese N."/>
            <person name="Submissions S."/>
        </authorList>
    </citation>
    <scope>NUCLEOTIDE SEQUENCE [LARGE SCALE GENOMIC DNA]</scope>
    <source>
        <strain evidence="4">DSM 23966</strain>
    </source>
</reference>
<sequence length="299" mass="32784">MKMKKAVPFAMSALLVGGALTPAAVFANEGGNSEEMQVKPSFVQVEGTIESVEVGEQSTLYSLKDGEETNVLAVMKETLVFDNTGKQVELKKGDKIVAYTNADKPMIMIYPPQYSPDVVIVETEKTGFVAVEAFDEDLLSKHLSLKLNVDEKTVLSSVSGKEVTAADLPEKDLLVFYTMTTRSIPAQTTPEKVVVLDGNADDSDSEKNSVIEEMIAADHHMVNGVKMVPLRALAVELGYKVESTGKGAIISKDARSYTITRGEKAYGYNKSLRQFDVAPDLLERWKTYVPVELIEDMMQ</sequence>
<dbReference type="Proteomes" id="UP000190042">
    <property type="component" value="Unassembled WGS sequence"/>
</dbReference>
<name>A0A1T4YAT8_9BACL</name>
<feature type="signal peptide" evidence="1">
    <location>
        <begin position="1"/>
        <end position="27"/>
    </location>
</feature>
<evidence type="ECO:0000256" key="1">
    <source>
        <dbReference type="SAM" id="SignalP"/>
    </source>
</evidence>
<dbReference type="SUPFAM" id="SSF55383">
    <property type="entry name" value="Copper amine oxidase, domain N"/>
    <property type="match status" value="1"/>
</dbReference>
<dbReference type="InterPro" id="IPR012854">
    <property type="entry name" value="Cu_amine_oxidase-like_N"/>
</dbReference>
<proteinExistence type="predicted"/>
<gene>
    <name evidence="3" type="ORF">SAMN04244570_2221</name>
</gene>
<dbReference type="EMBL" id="FUYJ01000003">
    <property type="protein sequence ID" value="SKA98937.1"/>
    <property type="molecule type" value="Genomic_DNA"/>
</dbReference>
<keyword evidence="4" id="KW-1185">Reference proteome</keyword>
<dbReference type="InterPro" id="IPR036582">
    <property type="entry name" value="Mao_N_sf"/>
</dbReference>
<evidence type="ECO:0000313" key="4">
    <source>
        <dbReference type="Proteomes" id="UP000190042"/>
    </source>
</evidence>